<sequence length="977" mass="108416">MEYNVTWGEGSLGLTLRAELGDDMPPMVGRITREDSAAARAGVAVGHLLVSVNGVETARRGYDSIVKMLKTIPRPCTLRFRVPKSLISNRHSDGGARANDAYRSTRGLNRGASTTVDNREHNHYFRGDARSEPDLLQRQQSLDRVSNYSERTSNHRGSGGSSNLYPPPVPEPTPLPAPPQPSTSVDNASFMSTASIQSTPSSSGRPKRETYSVEWQEGPLGMIFRPDDLDCHIPCVRKITGKGVGTRGIEKARVGDILLEINGTSTKEMGFRASISTLKSLQKPAVLKFKRMRRRISRTHKESTDSSTSIVGENSFPPPIPETALPGEAPAQTITSSSILLTDMALYDIVWREGELGLKLKPTPSDVPMISRLTGRGSASGLHNAHVGDVLVTVNGKPVDESTYGNTLRLLKHTPKPVILRFRPCPRDVAVPTSATSTVSSKRDQIPLDVAKQLVATSQGLDPMKDEFAGVPMKDIIEGSKEANYLRVAAKAFVAIQADKKRGQKKADLTRAEREAQVLAEALEQLKEQAKKYEEMLAKQKVERILRPATEGKSKAVVSTANNLFAELKSSVNFVRRDSVDFTDMQVDQDHLDKMREDMLKDLSAITQSTTVIPSAAQKTCTQCSALESISLPFYLDDSDNQWYCETCWIQYYGEVVIEPEVAEVVAVAEEAPEALAAPVEVETAQEVVAEEEEAVPEPVAELPIITPITTSKPVMFRRPSTLEELRKHEMGEEKEARREAEKMLKELEEMRRNSGSHNMASELRLSQPQAVDRHEREKRGKEELARMLQEEEEKAKADGNDSLARKLEAQRKRSLADVFSDLSLKTPPVAPLERTKSEGGASLRDSNEGDMPSPTKSDEEVRAYDDDEDTYDEDEYDQDSQLLQNREDQNFAMAKELQRMHEVVNNAHRMSMMMLGEEDVTEFTGLSDDQVNLFKKLALESDHRVSLATQEYFQNADDSDDDDSDSDEEGDDGVWI</sequence>
<dbReference type="InterPro" id="IPR041489">
    <property type="entry name" value="PDZ_6"/>
</dbReference>
<dbReference type="VEuPathDB" id="FungiDB:AeMF1_002243"/>
<evidence type="ECO:0000313" key="4">
    <source>
        <dbReference type="EMBL" id="KAF0732098.1"/>
    </source>
</evidence>
<feature type="compositionally biased region" description="Polar residues" evidence="2">
    <location>
        <begin position="754"/>
        <end position="770"/>
    </location>
</feature>
<reference evidence="4 5" key="1">
    <citation type="submission" date="2019-07" db="EMBL/GenBank/DDBJ databases">
        <title>Genomics analysis of Aphanomyces spp. identifies a new class of oomycete effector associated with host adaptation.</title>
        <authorList>
            <person name="Gaulin E."/>
        </authorList>
    </citation>
    <scope>NUCLEOTIDE SEQUENCE [LARGE SCALE GENOMIC DNA]</scope>
    <source>
        <strain evidence="4 5">ATCC 201684</strain>
    </source>
</reference>
<organism evidence="4 5">
    <name type="scientific">Aphanomyces euteiches</name>
    <dbReference type="NCBI Taxonomy" id="100861"/>
    <lineage>
        <taxon>Eukaryota</taxon>
        <taxon>Sar</taxon>
        <taxon>Stramenopiles</taxon>
        <taxon>Oomycota</taxon>
        <taxon>Saprolegniomycetes</taxon>
        <taxon>Saprolegniales</taxon>
        <taxon>Verrucalvaceae</taxon>
        <taxon>Aphanomyces</taxon>
    </lineage>
</organism>
<dbReference type="InterPro" id="IPR036034">
    <property type="entry name" value="PDZ_sf"/>
</dbReference>
<feature type="region of interest" description="Disordered" evidence="2">
    <location>
        <begin position="750"/>
        <end position="783"/>
    </location>
</feature>
<dbReference type="InterPro" id="IPR001478">
    <property type="entry name" value="PDZ"/>
</dbReference>
<feature type="compositionally biased region" description="Acidic residues" evidence="2">
    <location>
        <begin position="866"/>
        <end position="879"/>
    </location>
</feature>
<dbReference type="Gene3D" id="2.30.42.10">
    <property type="match status" value="2"/>
</dbReference>
<feature type="region of interest" description="Disordered" evidence="2">
    <location>
        <begin position="829"/>
        <end position="884"/>
    </location>
</feature>
<feature type="compositionally biased region" description="Basic and acidic residues" evidence="2">
    <location>
        <begin position="117"/>
        <end position="135"/>
    </location>
</feature>
<protein>
    <recommendedName>
        <fullName evidence="3">PDZ domain-containing protein</fullName>
    </recommendedName>
</protein>
<keyword evidence="1" id="KW-0175">Coiled coil</keyword>
<dbReference type="SUPFAM" id="SSF50156">
    <property type="entry name" value="PDZ domain-like"/>
    <property type="match status" value="3"/>
</dbReference>
<feature type="region of interest" description="Disordered" evidence="2">
    <location>
        <begin position="952"/>
        <end position="977"/>
    </location>
</feature>
<feature type="coiled-coil region" evidence="1">
    <location>
        <begin position="509"/>
        <end position="543"/>
    </location>
</feature>
<comment type="caution">
    <text evidence="4">The sequence shown here is derived from an EMBL/GenBank/DDBJ whole genome shotgun (WGS) entry which is preliminary data.</text>
</comment>
<feature type="domain" description="PDZ" evidence="3">
    <location>
        <begin position="353"/>
        <end position="426"/>
    </location>
</feature>
<evidence type="ECO:0000256" key="1">
    <source>
        <dbReference type="SAM" id="Coils"/>
    </source>
</evidence>
<dbReference type="PROSITE" id="PS50106">
    <property type="entry name" value="PDZ"/>
    <property type="match status" value="2"/>
</dbReference>
<feature type="domain" description="PDZ" evidence="3">
    <location>
        <begin position="9"/>
        <end position="84"/>
    </location>
</feature>
<evidence type="ECO:0000259" key="3">
    <source>
        <dbReference type="PROSITE" id="PS50106"/>
    </source>
</evidence>
<feature type="compositionally biased region" description="Pro residues" evidence="2">
    <location>
        <begin position="165"/>
        <end position="181"/>
    </location>
</feature>
<dbReference type="Proteomes" id="UP000481153">
    <property type="component" value="Unassembled WGS sequence"/>
</dbReference>
<evidence type="ECO:0000313" key="5">
    <source>
        <dbReference type="Proteomes" id="UP000481153"/>
    </source>
</evidence>
<accession>A0A6G0WX75</accession>
<feature type="compositionally biased region" description="Acidic residues" evidence="2">
    <location>
        <begin position="958"/>
        <end position="977"/>
    </location>
</feature>
<keyword evidence="5" id="KW-1185">Reference proteome</keyword>
<feature type="compositionally biased region" description="Polar residues" evidence="2">
    <location>
        <begin position="137"/>
        <end position="151"/>
    </location>
</feature>
<dbReference type="Pfam" id="PF17820">
    <property type="entry name" value="PDZ_6"/>
    <property type="match status" value="1"/>
</dbReference>
<name>A0A6G0WX75_9STRA</name>
<feature type="region of interest" description="Disordered" evidence="2">
    <location>
        <begin position="296"/>
        <end position="316"/>
    </location>
</feature>
<proteinExistence type="predicted"/>
<dbReference type="EMBL" id="VJMJ01000137">
    <property type="protein sequence ID" value="KAF0732098.1"/>
    <property type="molecule type" value="Genomic_DNA"/>
</dbReference>
<dbReference type="AlphaFoldDB" id="A0A6G0WX75"/>
<gene>
    <name evidence="4" type="ORF">Ae201684_010751</name>
</gene>
<evidence type="ECO:0000256" key="2">
    <source>
        <dbReference type="SAM" id="MobiDB-lite"/>
    </source>
</evidence>
<dbReference type="SMART" id="SM00228">
    <property type="entry name" value="PDZ"/>
    <property type="match status" value="3"/>
</dbReference>
<feature type="compositionally biased region" description="Basic and acidic residues" evidence="2">
    <location>
        <begin position="772"/>
        <end position="783"/>
    </location>
</feature>
<feature type="region of interest" description="Disordered" evidence="2">
    <location>
        <begin position="88"/>
        <end position="187"/>
    </location>
</feature>